<dbReference type="AlphaFoldDB" id="A0A2S1QWB3"/>
<dbReference type="Proteomes" id="UP000244929">
    <property type="component" value="Chromosome"/>
</dbReference>
<dbReference type="SUPFAM" id="SSF55729">
    <property type="entry name" value="Acyl-CoA N-acyltransferases (Nat)"/>
    <property type="match status" value="1"/>
</dbReference>
<accession>A0A2S1QWB3</accession>
<comment type="similarity">
    <text evidence="3">Belongs to the acetyltransferase family. RimJ subfamily.</text>
</comment>
<keyword evidence="6" id="KW-1185">Reference proteome</keyword>
<dbReference type="Pfam" id="PF13302">
    <property type="entry name" value="Acetyltransf_3"/>
    <property type="match status" value="1"/>
</dbReference>
<dbReference type="InterPro" id="IPR016181">
    <property type="entry name" value="Acyl_CoA_acyltransferase"/>
</dbReference>
<evidence type="ECO:0000256" key="1">
    <source>
        <dbReference type="ARBA" id="ARBA00022679"/>
    </source>
</evidence>
<evidence type="ECO:0000259" key="4">
    <source>
        <dbReference type="PROSITE" id="PS51186"/>
    </source>
</evidence>
<evidence type="ECO:0000313" key="6">
    <source>
        <dbReference type="Proteomes" id="UP000244929"/>
    </source>
</evidence>
<dbReference type="InterPro" id="IPR051531">
    <property type="entry name" value="N-acetyltransferase"/>
</dbReference>
<reference evidence="5 6" key="1">
    <citation type="submission" date="2018-04" db="EMBL/GenBank/DDBJ databases">
        <title>Genome sequencing of Flavobacterium sp. HYN0059.</title>
        <authorList>
            <person name="Yi H."/>
            <person name="Baek C."/>
        </authorList>
    </citation>
    <scope>NUCLEOTIDE SEQUENCE [LARGE SCALE GENOMIC DNA]</scope>
    <source>
        <strain evidence="5 6">HYN0059</strain>
    </source>
</reference>
<keyword evidence="1 5" id="KW-0808">Transferase</keyword>
<name>A0A2S1QWB3_9FLAO</name>
<dbReference type="RefSeq" id="WP_108777227.1">
    <property type="nucleotide sequence ID" value="NZ_CP029186.1"/>
</dbReference>
<evidence type="ECO:0000313" key="5">
    <source>
        <dbReference type="EMBL" id="AWH84521.1"/>
    </source>
</evidence>
<sequence>MTNWKTDTLADILPEEFYALIDRNRDHIAKTFPGTLANNTYFEDTVAALGQSAMNEGRKENYYYYLRNLDTNALIGYVLVKNIDRKIAKCELAYFIDKDFEGKGIITKAVGNLIAFCFEELHMNKITICTSPVNYGSQRIALKHGFTKEGVLRQEFKNGQGVLEDIFYYGLLRSEYNER</sequence>
<gene>
    <name evidence="5" type="ORF">HYN59_05035</name>
</gene>
<proteinExistence type="inferred from homology"/>
<feature type="domain" description="N-acetyltransferase" evidence="4">
    <location>
        <begin position="15"/>
        <end position="169"/>
    </location>
</feature>
<dbReference type="PROSITE" id="PS51186">
    <property type="entry name" value="GNAT"/>
    <property type="match status" value="1"/>
</dbReference>
<evidence type="ECO:0000256" key="3">
    <source>
        <dbReference type="ARBA" id="ARBA00038502"/>
    </source>
</evidence>
<dbReference type="OrthoDB" id="883856at2"/>
<dbReference type="KEGG" id="falb:HYN59_05035"/>
<dbReference type="PANTHER" id="PTHR43792">
    <property type="entry name" value="GNAT FAMILY, PUTATIVE (AFU_ORTHOLOGUE AFUA_3G00765)-RELATED-RELATED"/>
    <property type="match status" value="1"/>
</dbReference>
<protein>
    <submittedName>
        <fullName evidence="5">N-acetyltransferase</fullName>
    </submittedName>
</protein>
<dbReference type="InterPro" id="IPR000182">
    <property type="entry name" value="GNAT_dom"/>
</dbReference>
<dbReference type="GO" id="GO:0016747">
    <property type="term" value="F:acyltransferase activity, transferring groups other than amino-acyl groups"/>
    <property type="evidence" value="ECO:0007669"/>
    <property type="project" value="InterPro"/>
</dbReference>
<keyword evidence="2" id="KW-0012">Acyltransferase</keyword>
<dbReference type="PANTHER" id="PTHR43792:SF8">
    <property type="entry name" value="[RIBOSOMAL PROTEIN US5]-ALANINE N-ACETYLTRANSFERASE"/>
    <property type="match status" value="1"/>
</dbReference>
<dbReference type="Gene3D" id="3.40.630.30">
    <property type="match status" value="1"/>
</dbReference>
<dbReference type="EMBL" id="CP029186">
    <property type="protein sequence ID" value="AWH84521.1"/>
    <property type="molecule type" value="Genomic_DNA"/>
</dbReference>
<evidence type="ECO:0000256" key="2">
    <source>
        <dbReference type="ARBA" id="ARBA00023315"/>
    </source>
</evidence>
<organism evidence="5 6">
    <name type="scientific">Flavobacterium album</name>
    <dbReference type="NCBI Taxonomy" id="2175091"/>
    <lineage>
        <taxon>Bacteria</taxon>
        <taxon>Pseudomonadati</taxon>
        <taxon>Bacteroidota</taxon>
        <taxon>Flavobacteriia</taxon>
        <taxon>Flavobacteriales</taxon>
        <taxon>Flavobacteriaceae</taxon>
        <taxon>Flavobacterium</taxon>
    </lineage>
</organism>